<evidence type="ECO:0000259" key="1">
    <source>
        <dbReference type="Pfam" id="PF01425"/>
    </source>
</evidence>
<dbReference type="InterPro" id="IPR000120">
    <property type="entry name" value="Amidase"/>
</dbReference>
<dbReference type="RefSeq" id="WP_345588834.1">
    <property type="nucleotide sequence ID" value="NZ_BAABJG010000015.1"/>
</dbReference>
<dbReference type="EMBL" id="JBHTLU010000031">
    <property type="protein sequence ID" value="MFD1222932.1"/>
    <property type="molecule type" value="Genomic_DNA"/>
</dbReference>
<keyword evidence="3" id="KW-1185">Reference proteome</keyword>
<sequence length="461" mass="50814">MARKSIQELQNGYANHQFTPLEITRHYLKRIKRKEGALNAFITVSKERAVKEAKIVEAIEKAGDQTGILYGIPLSYKDNIDTKGIRTTYGSSIDANNVPDKDAAVVRKLLQEDAITLGKNNMHEYALGITSNNPHYGPVHNPWNLEYTPGGSSGGSAAAVAADLSVASIGTDTGGSVRIPAASCGVVGLKPTYNKIPTQGVFYVSWTLDHVGPLTANMTDLAIMMEALTNQSYLPYLKQDIRGLRVGVPTSFFNEHIEAETYQLYLAALHALEQLGALLIEVDVSFIHGYQQKILNIAASEAGYVHRERMECCLSQYGADARALLESSLMITSRQYIDALKAKKDYMKQFGRLFREQIQVLATPTIPIAARKIGVEQVQFGSYTESLFDAMTRYTEIFNAVETPALSIPCGITSEGLPVGLQLVAAWGREDRLIRAGYAYEQNQLADFYRIRDEICAGYHA</sequence>
<evidence type="ECO:0000313" key="2">
    <source>
        <dbReference type="EMBL" id="MFD1222932.1"/>
    </source>
</evidence>
<gene>
    <name evidence="2" type="ORF">ACFQ4B_22705</name>
</gene>
<proteinExistence type="predicted"/>
<evidence type="ECO:0000313" key="3">
    <source>
        <dbReference type="Proteomes" id="UP001597180"/>
    </source>
</evidence>
<name>A0ABW3URF0_9BACL</name>
<dbReference type="InterPro" id="IPR036928">
    <property type="entry name" value="AS_sf"/>
</dbReference>
<dbReference type="PANTHER" id="PTHR11895">
    <property type="entry name" value="TRANSAMIDASE"/>
    <property type="match status" value="1"/>
</dbReference>
<organism evidence="2 3">
    <name type="scientific">Paenibacillus vulneris</name>
    <dbReference type="NCBI Taxonomy" id="1133364"/>
    <lineage>
        <taxon>Bacteria</taxon>
        <taxon>Bacillati</taxon>
        <taxon>Bacillota</taxon>
        <taxon>Bacilli</taxon>
        <taxon>Bacillales</taxon>
        <taxon>Paenibacillaceae</taxon>
        <taxon>Paenibacillus</taxon>
    </lineage>
</organism>
<feature type="domain" description="Amidase" evidence="1">
    <location>
        <begin position="22"/>
        <end position="433"/>
    </location>
</feature>
<dbReference type="PROSITE" id="PS00571">
    <property type="entry name" value="AMIDASES"/>
    <property type="match status" value="1"/>
</dbReference>
<reference evidence="3" key="1">
    <citation type="journal article" date="2019" name="Int. J. Syst. Evol. Microbiol.">
        <title>The Global Catalogue of Microorganisms (GCM) 10K type strain sequencing project: providing services to taxonomists for standard genome sequencing and annotation.</title>
        <authorList>
            <consortium name="The Broad Institute Genomics Platform"/>
            <consortium name="The Broad Institute Genome Sequencing Center for Infectious Disease"/>
            <person name="Wu L."/>
            <person name="Ma J."/>
        </authorList>
    </citation>
    <scope>NUCLEOTIDE SEQUENCE [LARGE SCALE GENOMIC DNA]</scope>
    <source>
        <strain evidence="3">CCUG 53270</strain>
    </source>
</reference>
<dbReference type="PANTHER" id="PTHR11895:SF67">
    <property type="entry name" value="AMIDASE DOMAIN-CONTAINING PROTEIN"/>
    <property type="match status" value="1"/>
</dbReference>
<dbReference type="InterPro" id="IPR020556">
    <property type="entry name" value="Amidase_CS"/>
</dbReference>
<dbReference type="Gene3D" id="3.90.1300.10">
    <property type="entry name" value="Amidase signature (AS) domain"/>
    <property type="match status" value="1"/>
</dbReference>
<dbReference type="InterPro" id="IPR023631">
    <property type="entry name" value="Amidase_dom"/>
</dbReference>
<dbReference type="Pfam" id="PF01425">
    <property type="entry name" value="Amidase"/>
    <property type="match status" value="1"/>
</dbReference>
<dbReference type="SUPFAM" id="SSF75304">
    <property type="entry name" value="Amidase signature (AS) enzymes"/>
    <property type="match status" value="1"/>
</dbReference>
<accession>A0ABW3URF0</accession>
<dbReference type="Proteomes" id="UP001597180">
    <property type="component" value="Unassembled WGS sequence"/>
</dbReference>
<protein>
    <submittedName>
        <fullName evidence="2">Amidase</fullName>
    </submittedName>
</protein>
<comment type="caution">
    <text evidence="2">The sequence shown here is derived from an EMBL/GenBank/DDBJ whole genome shotgun (WGS) entry which is preliminary data.</text>
</comment>